<gene>
    <name evidence="1" type="ORF">RhiirC2_803053</name>
</gene>
<protein>
    <submittedName>
        <fullName evidence="1">Uncharacterized protein</fullName>
    </submittedName>
</protein>
<sequence length="140" mass="15984">SIVQKKPSPLYKRLLKDLDSVSVSNLLWKSPLASQVISDEWDKIRKLPKNLYNDFMKPARRMAPSSIPSEVRDVCRNFVSKYSEFHMEVVPDLLSHDGDWKDSNEVLSEVTIGILNTLNDSWENPAFGSEFVSSLNEVPM</sequence>
<dbReference type="AlphaFoldDB" id="A0A2N1M0P2"/>
<dbReference type="Proteomes" id="UP000233469">
    <property type="component" value="Unassembled WGS sequence"/>
</dbReference>
<evidence type="ECO:0000313" key="2">
    <source>
        <dbReference type="Proteomes" id="UP000233469"/>
    </source>
</evidence>
<reference evidence="1 2" key="2">
    <citation type="submission" date="2017-10" db="EMBL/GenBank/DDBJ databases">
        <title>Extensive intraspecific genome diversity in a model arbuscular mycorrhizal fungus.</title>
        <authorList>
            <person name="Chen E.C.H."/>
            <person name="Morin E."/>
            <person name="Baudet D."/>
            <person name="Noel J."/>
            <person name="Ndikumana S."/>
            <person name="Charron P."/>
            <person name="St-Onge C."/>
            <person name="Giorgi J."/>
            <person name="Grigoriev I.V."/>
            <person name="Roux C."/>
            <person name="Martin F.M."/>
            <person name="Corradi N."/>
        </authorList>
    </citation>
    <scope>NUCLEOTIDE SEQUENCE [LARGE SCALE GENOMIC DNA]</scope>
    <source>
        <strain evidence="1 2">C2</strain>
    </source>
</reference>
<accession>A0A2N1M0P2</accession>
<dbReference type="VEuPathDB" id="FungiDB:FUN_007794"/>
<proteinExistence type="predicted"/>
<organism evidence="1 2">
    <name type="scientific">Rhizophagus irregularis</name>
    <dbReference type="NCBI Taxonomy" id="588596"/>
    <lineage>
        <taxon>Eukaryota</taxon>
        <taxon>Fungi</taxon>
        <taxon>Fungi incertae sedis</taxon>
        <taxon>Mucoromycota</taxon>
        <taxon>Glomeromycotina</taxon>
        <taxon>Glomeromycetes</taxon>
        <taxon>Glomerales</taxon>
        <taxon>Glomeraceae</taxon>
        <taxon>Rhizophagus</taxon>
    </lineage>
</organism>
<comment type="caution">
    <text evidence="1">The sequence shown here is derived from an EMBL/GenBank/DDBJ whole genome shotgun (WGS) entry which is preliminary data.</text>
</comment>
<evidence type="ECO:0000313" key="1">
    <source>
        <dbReference type="EMBL" id="PKK55156.1"/>
    </source>
</evidence>
<reference evidence="1 2" key="1">
    <citation type="submission" date="2016-04" db="EMBL/GenBank/DDBJ databases">
        <title>Genome analyses suggest a sexual origin of heterokaryosis in a supposedly ancient asexual fungus.</title>
        <authorList>
            <person name="Ropars J."/>
            <person name="Sedzielewska K."/>
            <person name="Noel J."/>
            <person name="Charron P."/>
            <person name="Farinelli L."/>
            <person name="Marton T."/>
            <person name="Kruger M."/>
            <person name="Pelin A."/>
            <person name="Brachmann A."/>
            <person name="Corradi N."/>
        </authorList>
    </citation>
    <scope>NUCLEOTIDE SEQUENCE [LARGE SCALE GENOMIC DNA]</scope>
    <source>
        <strain evidence="1 2">C2</strain>
    </source>
</reference>
<dbReference type="EMBL" id="LLXL01008205">
    <property type="protein sequence ID" value="PKK55156.1"/>
    <property type="molecule type" value="Genomic_DNA"/>
</dbReference>
<name>A0A2N1M0P2_9GLOM</name>
<feature type="non-terminal residue" evidence="1">
    <location>
        <position position="1"/>
    </location>
</feature>